<comment type="caution">
    <text evidence="1">The sequence shown here is derived from an EMBL/GenBank/DDBJ whole genome shotgun (WGS) entry which is preliminary data.</text>
</comment>
<proteinExistence type="predicted"/>
<accession>A0ABM8W0D3</accession>
<dbReference type="Proteomes" id="UP000789901">
    <property type="component" value="Unassembled WGS sequence"/>
</dbReference>
<evidence type="ECO:0000313" key="1">
    <source>
        <dbReference type="EMBL" id="CAG8492644.1"/>
    </source>
</evidence>
<organism evidence="1 2">
    <name type="scientific">Gigaspora margarita</name>
    <dbReference type="NCBI Taxonomy" id="4874"/>
    <lineage>
        <taxon>Eukaryota</taxon>
        <taxon>Fungi</taxon>
        <taxon>Fungi incertae sedis</taxon>
        <taxon>Mucoromycota</taxon>
        <taxon>Glomeromycotina</taxon>
        <taxon>Glomeromycetes</taxon>
        <taxon>Diversisporales</taxon>
        <taxon>Gigasporaceae</taxon>
        <taxon>Gigaspora</taxon>
    </lineage>
</organism>
<protein>
    <submittedName>
        <fullName evidence="1">42166_t:CDS:1</fullName>
    </submittedName>
</protein>
<dbReference type="EMBL" id="CAJVQB010000503">
    <property type="protein sequence ID" value="CAG8492644.1"/>
    <property type="molecule type" value="Genomic_DNA"/>
</dbReference>
<sequence length="306" mass="36262">TKIAQSSIGDLALSNPYYKVYTSNYDGTGKNKRETSLGIALLLAPQLQQYIHNINKILNTQEKVLERVQQAKRKNMLVIMMGILMITLQERREADGVTDSDHVILKTSWKINLRAKPRRKKKTIRKCYQYDKTLEEDWTKFKKFINKKMAEEWKIEEIMNVWELNKAWHCTSQINKELEYIRRKTKHEILTVSAISWYTGNKTRLEQQIDELRKALRRDKFTDNTKGMIKSVLKRKVAPVILNNLKQKDSIITDVRRIKKEVEEHFLKWTNTNQSAIPMWQDWIAKYNPSDQVNSSWFETTVKKIN</sequence>
<evidence type="ECO:0000313" key="2">
    <source>
        <dbReference type="Proteomes" id="UP000789901"/>
    </source>
</evidence>
<keyword evidence="2" id="KW-1185">Reference proteome</keyword>
<reference evidence="1 2" key="1">
    <citation type="submission" date="2021-06" db="EMBL/GenBank/DDBJ databases">
        <authorList>
            <person name="Kallberg Y."/>
            <person name="Tangrot J."/>
            <person name="Rosling A."/>
        </authorList>
    </citation>
    <scope>NUCLEOTIDE SEQUENCE [LARGE SCALE GENOMIC DNA]</scope>
    <source>
        <strain evidence="1 2">120-4 pot B 10/14</strain>
    </source>
</reference>
<feature type="non-terminal residue" evidence="1">
    <location>
        <position position="1"/>
    </location>
</feature>
<name>A0ABM8W0D3_GIGMA</name>
<gene>
    <name evidence="1" type="ORF">GMARGA_LOCUS1796</name>
</gene>